<dbReference type="Proteomes" id="UP001207468">
    <property type="component" value="Unassembled WGS sequence"/>
</dbReference>
<evidence type="ECO:0000313" key="1">
    <source>
        <dbReference type="EMBL" id="KAI9454434.1"/>
    </source>
</evidence>
<evidence type="ECO:0000313" key="2">
    <source>
        <dbReference type="Proteomes" id="UP001207468"/>
    </source>
</evidence>
<sequence length="300" mass="33199">MANGLMRARGVRPMGMSRLGMGERREMEEDGQEVCVTYIPAVPTSVYSESGHKASANEVEVRSQLRVGGRAPIEEMKEKDRRAMERHGHRSRSPSARMHKQLCRSCMLDDSSSPPRKLRFPPQPSIEPRIEPSSPGSTGPLSHDLPTNDPSSPLTLVLIPSPPHVPFTRRTPRRPQRERERRACTARVAQNCAEQRRVPFRVPERVRCEGDVGGGKQRERVRAPGVRDDGVVGARVVARCVLAKRVDQHRVGKVAGDDVDVWVTRTLGRPARAPSSIKRGGRGVSSGKIIAFAGRFSFAM</sequence>
<accession>A0ACC0TZ87</accession>
<comment type="caution">
    <text evidence="1">The sequence shown here is derived from an EMBL/GenBank/DDBJ whole genome shotgun (WGS) entry which is preliminary data.</text>
</comment>
<organism evidence="1 2">
    <name type="scientific">Russula earlei</name>
    <dbReference type="NCBI Taxonomy" id="71964"/>
    <lineage>
        <taxon>Eukaryota</taxon>
        <taxon>Fungi</taxon>
        <taxon>Dikarya</taxon>
        <taxon>Basidiomycota</taxon>
        <taxon>Agaricomycotina</taxon>
        <taxon>Agaricomycetes</taxon>
        <taxon>Russulales</taxon>
        <taxon>Russulaceae</taxon>
        <taxon>Russula</taxon>
    </lineage>
</organism>
<dbReference type="EMBL" id="JAGFNK010000273">
    <property type="protein sequence ID" value="KAI9454434.1"/>
    <property type="molecule type" value="Genomic_DNA"/>
</dbReference>
<keyword evidence="2" id="KW-1185">Reference proteome</keyword>
<name>A0ACC0TZ87_9AGAM</name>
<reference evidence="1" key="1">
    <citation type="submission" date="2021-03" db="EMBL/GenBank/DDBJ databases">
        <title>Evolutionary priming and transition to the ectomycorrhizal habit in an iconic lineage of mushroom-forming fungi: is preadaptation a requirement?</title>
        <authorList>
            <consortium name="DOE Joint Genome Institute"/>
            <person name="Looney B.P."/>
            <person name="Miyauchi S."/>
            <person name="Morin E."/>
            <person name="Drula E."/>
            <person name="Courty P.E."/>
            <person name="Chicoki N."/>
            <person name="Fauchery L."/>
            <person name="Kohler A."/>
            <person name="Kuo A."/>
            <person name="LaButti K."/>
            <person name="Pangilinan J."/>
            <person name="Lipzen A."/>
            <person name="Riley R."/>
            <person name="Andreopoulos W."/>
            <person name="He G."/>
            <person name="Johnson J."/>
            <person name="Barry K.W."/>
            <person name="Grigoriev I.V."/>
            <person name="Nagy L."/>
            <person name="Hibbett D."/>
            <person name="Henrissat B."/>
            <person name="Matheny P.B."/>
            <person name="Labbe J."/>
            <person name="Martin A.F."/>
        </authorList>
    </citation>
    <scope>NUCLEOTIDE SEQUENCE</scope>
    <source>
        <strain evidence="1">BPL698</strain>
    </source>
</reference>
<proteinExistence type="predicted"/>
<protein>
    <submittedName>
        <fullName evidence="1">Uncharacterized protein</fullName>
    </submittedName>
</protein>
<gene>
    <name evidence="1" type="ORF">F5148DRAFT_1151710</name>
</gene>